<reference evidence="1" key="1">
    <citation type="journal article" date="2019" name="Sci. Rep.">
        <title>Draft genome of Tanacetum cinerariifolium, the natural source of mosquito coil.</title>
        <authorList>
            <person name="Yamashiro T."/>
            <person name="Shiraishi A."/>
            <person name="Satake H."/>
            <person name="Nakayama K."/>
        </authorList>
    </citation>
    <scope>NUCLEOTIDE SEQUENCE</scope>
</reference>
<dbReference type="AlphaFoldDB" id="A0A699WYH5"/>
<feature type="non-terminal residue" evidence="1">
    <location>
        <position position="92"/>
    </location>
</feature>
<feature type="non-terminal residue" evidence="1">
    <location>
        <position position="1"/>
    </location>
</feature>
<protein>
    <submittedName>
        <fullName evidence="1">Uncharacterized protein</fullName>
    </submittedName>
</protein>
<dbReference type="EMBL" id="BKCJ011783585">
    <property type="protein sequence ID" value="GFD52537.1"/>
    <property type="molecule type" value="Genomic_DNA"/>
</dbReference>
<gene>
    <name evidence="1" type="ORF">Tci_924506</name>
</gene>
<sequence length="92" mass="9571">AVVLALRLLEVVDGAQVVARHDVGNAREIVGGLFSHDATVELVALRVGHLLGTGCGGGEVRAVVDTSLVGFQEGQGFVVDALVNVLRLFSHQ</sequence>
<proteinExistence type="predicted"/>
<accession>A0A699WYH5</accession>
<comment type="caution">
    <text evidence="1">The sequence shown here is derived from an EMBL/GenBank/DDBJ whole genome shotgun (WGS) entry which is preliminary data.</text>
</comment>
<name>A0A699WYH5_TANCI</name>
<evidence type="ECO:0000313" key="1">
    <source>
        <dbReference type="EMBL" id="GFD52537.1"/>
    </source>
</evidence>
<organism evidence="1">
    <name type="scientific">Tanacetum cinerariifolium</name>
    <name type="common">Dalmatian daisy</name>
    <name type="synonym">Chrysanthemum cinerariifolium</name>
    <dbReference type="NCBI Taxonomy" id="118510"/>
    <lineage>
        <taxon>Eukaryota</taxon>
        <taxon>Viridiplantae</taxon>
        <taxon>Streptophyta</taxon>
        <taxon>Embryophyta</taxon>
        <taxon>Tracheophyta</taxon>
        <taxon>Spermatophyta</taxon>
        <taxon>Magnoliopsida</taxon>
        <taxon>eudicotyledons</taxon>
        <taxon>Gunneridae</taxon>
        <taxon>Pentapetalae</taxon>
        <taxon>asterids</taxon>
        <taxon>campanulids</taxon>
        <taxon>Asterales</taxon>
        <taxon>Asteraceae</taxon>
        <taxon>Asteroideae</taxon>
        <taxon>Anthemideae</taxon>
        <taxon>Anthemidinae</taxon>
        <taxon>Tanacetum</taxon>
    </lineage>
</organism>